<dbReference type="Pfam" id="PF00023">
    <property type="entry name" value="Ank"/>
    <property type="match status" value="1"/>
</dbReference>
<feature type="repeat" description="ANK" evidence="4">
    <location>
        <begin position="339"/>
        <end position="371"/>
    </location>
</feature>
<feature type="repeat" description="ANK" evidence="4">
    <location>
        <begin position="102"/>
        <end position="134"/>
    </location>
</feature>
<name>C4A101_BRAFL</name>
<proteinExistence type="predicted"/>
<evidence type="ECO:0000256" key="1">
    <source>
        <dbReference type="ARBA" id="ARBA00004906"/>
    </source>
</evidence>
<dbReference type="InterPro" id="IPR050889">
    <property type="entry name" value="Dendritic_Spine_Reg/Scaffold"/>
</dbReference>
<dbReference type="PROSITE" id="PS50225">
    <property type="entry name" value="SOCS"/>
    <property type="match status" value="1"/>
</dbReference>
<comment type="pathway">
    <text evidence="1">Protein modification; protein ubiquitination.</text>
</comment>
<feature type="repeat" description="ANK" evidence="4">
    <location>
        <begin position="272"/>
        <end position="304"/>
    </location>
</feature>
<dbReference type="UniPathway" id="UPA00143"/>
<evidence type="ECO:0000256" key="3">
    <source>
        <dbReference type="ARBA" id="ARBA00023043"/>
    </source>
</evidence>
<dbReference type="SMART" id="SM00969">
    <property type="entry name" value="SOCS_box"/>
    <property type="match status" value="1"/>
</dbReference>
<dbReference type="eggNOG" id="KOG4177">
    <property type="taxonomic scope" value="Eukaryota"/>
</dbReference>
<protein>
    <recommendedName>
        <fullName evidence="5">SOCS box domain-containing protein</fullName>
    </recommendedName>
</protein>
<dbReference type="PRINTS" id="PR01415">
    <property type="entry name" value="ANKYRIN"/>
</dbReference>
<evidence type="ECO:0000259" key="5">
    <source>
        <dbReference type="PROSITE" id="PS50225"/>
    </source>
</evidence>
<feature type="repeat" description="ANK" evidence="4">
    <location>
        <begin position="306"/>
        <end position="338"/>
    </location>
</feature>
<keyword evidence="2" id="KW-0677">Repeat</keyword>
<dbReference type="InterPro" id="IPR001496">
    <property type="entry name" value="SOCS_box"/>
</dbReference>
<dbReference type="InterPro" id="IPR002110">
    <property type="entry name" value="Ankyrin_rpt"/>
</dbReference>
<evidence type="ECO:0000256" key="4">
    <source>
        <dbReference type="PROSITE-ProRule" id="PRU00023"/>
    </source>
</evidence>
<dbReference type="AlphaFoldDB" id="C4A101"/>
<dbReference type="PANTHER" id="PTHR24166">
    <property type="entry name" value="ROLLING PEBBLES, ISOFORM B"/>
    <property type="match status" value="1"/>
</dbReference>
<evidence type="ECO:0000256" key="2">
    <source>
        <dbReference type="ARBA" id="ARBA00022737"/>
    </source>
</evidence>
<evidence type="ECO:0000313" key="6">
    <source>
        <dbReference type="EMBL" id="EEN41530.1"/>
    </source>
</evidence>
<dbReference type="Pfam" id="PF07525">
    <property type="entry name" value="SOCS_box"/>
    <property type="match status" value="1"/>
</dbReference>
<dbReference type="Pfam" id="PF12796">
    <property type="entry name" value="Ank_2"/>
    <property type="match status" value="3"/>
</dbReference>
<dbReference type="PROSITE" id="PS50297">
    <property type="entry name" value="ANK_REP_REGION"/>
    <property type="match status" value="7"/>
</dbReference>
<dbReference type="InParanoid" id="C4A101"/>
<dbReference type="PROSITE" id="PS50088">
    <property type="entry name" value="ANK_REPEAT"/>
    <property type="match status" value="8"/>
</dbReference>
<dbReference type="SMART" id="SM00248">
    <property type="entry name" value="ANK"/>
    <property type="match status" value="10"/>
</dbReference>
<dbReference type="InterPro" id="IPR036036">
    <property type="entry name" value="SOCS_box-like_dom_sf"/>
</dbReference>
<dbReference type="SUPFAM" id="SSF48403">
    <property type="entry name" value="Ankyrin repeat"/>
    <property type="match status" value="1"/>
</dbReference>
<organism>
    <name type="scientific">Branchiostoma floridae</name>
    <name type="common">Florida lancelet</name>
    <name type="synonym">Amphioxus</name>
    <dbReference type="NCBI Taxonomy" id="7739"/>
    <lineage>
        <taxon>Eukaryota</taxon>
        <taxon>Metazoa</taxon>
        <taxon>Chordata</taxon>
        <taxon>Cephalochordata</taxon>
        <taxon>Leptocardii</taxon>
        <taxon>Amphioxiformes</taxon>
        <taxon>Branchiostomatidae</taxon>
        <taxon>Branchiostoma</taxon>
    </lineage>
</organism>
<dbReference type="GO" id="GO:0016567">
    <property type="term" value="P:protein ubiquitination"/>
    <property type="evidence" value="ECO:0007669"/>
    <property type="project" value="UniProtKB-UniPathway"/>
</dbReference>
<reference evidence="6" key="1">
    <citation type="journal article" date="2008" name="Nature">
        <title>The amphioxus genome and the evolution of the chordate karyotype.</title>
        <authorList>
            <consortium name="US DOE Joint Genome Institute (JGI-PGF)"/>
            <person name="Putnam N.H."/>
            <person name="Butts T."/>
            <person name="Ferrier D.E.K."/>
            <person name="Furlong R.F."/>
            <person name="Hellsten U."/>
            <person name="Kawashima T."/>
            <person name="Robinson-Rechavi M."/>
            <person name="Shoguchi E."/>
            <person name="Terry A."/>
            <person name="Yu J.-K."/>
            <person name="Benito-Gutierrez E.L."/>
            <person name="Dubchak I."/>
            <person name="Garcia-Fernandez J."/>
            <person name="Gibson-Brown J.J."/>
            <person name="Grigoriev I.V."/>
            <person name="Horton A.C."/>
            <person name="de Jong P.J."/>
            <person name="Jurka J."/>
            <person name="Kapitonov V.V."/>
            <person name="Kohara Y."/>
            <person name="Kuroki Y."/>
            <person name="Lindquist E."/>
            <person name="Lucas S."/>
            <person name="Osoegawa K."/>
            <person name="Pennacchio L.A."/>
            <person name="Salamov A.A."/>
            <person name="Satou Y."/>
            <person name="Sauka-Spengler T."/>
            <person name="Schmutz J."/>
            <person name="Shin-I T."/>
            <person name="Toyoda A."/>
            <person name="Bronner-Fraser M."/>
            <person name="Fujiyama A."/>
            <person name="Holland L.Z."/>
            <person name="Holland P.W.H."/>
            <person name="Satoh N."/>
            <person name="Rokhsar D.S."/>
        </authorList>
    </citation>
    <scope>NUCLEOTIDE SEQUENCE [LARGE SCALE GENOMIC DNA]</scope>
    <source>
        <strain evidence="6">S238N-H82</strain>
        <tissue evidence="6">Testes</tissue>
    </source>
</reference>
<dbReference type="GO" id="GO:0035556">
    <property type="term" value="P:intracellular signal transduction"/>
    <property type="evidence" value="ECO:0007669"/>
    <property type="project" value="InterPro"/>
</dbReference>
<keyword evidence="3 4" id="KW-0040">ANK repeat</keyword>
<feature type="domain" description="SOCS box" evidence="5">
    <location>
        <begin position="434"/>
        <end position="470"/>
    </location>
</feature>
<feature type="repeat" description="ANK" evidence="4">
    <location>
        <begin position="62"/>
        <end position="94"/>
    </location>
</feature>
<gene>
    <name evidence="6" type="ORF">BRAFLDRAFT_133193</name>
</gene>
<dbReference type="Gene3D" id="1.10.750.20">
    <property type="entry name" value="SOCS box"/>
    <property type="match status" value="1"/>
</dbReference>
<feature type="repeat" description="ANK" evidence="4">
    <location>
        <begin position="372"/>
        <end position="406"/>
    </location>
</feature>
<dbReference type="EMBL" id="GG666841">
    <property type="protein sequence ID" value="EEN41530.1"/>
    <property type="molecule type" value="Genomic_DNA"/>
</dbReference>
<dbReference type="Gene3D" id="1.25.40.20">
    <property type="entry name" value="Ankyrin repeat-containing domain"/>
    <property type="match status" value="5"/>
</dbReference>
<feature type="repeat" description="ANK" evidence="4">
    <location>
        <begin position="206"/>
        <end position="238"/>
    </location>
</feature>
<dbReference type="PANTHER" id="PTHR24166:SF48">
    <property type="entry name" value="PROTEIN VAPYRIN"/>
    <property type="match status" value="1"/>
</dbReference>
<accession>C4A101</accession>
<dbReference type="SUPFAM" id="SSF158235">
    <property type="entry name" value="SOCS box-like"/>
    <property type="match status" value="1"/>
</dbReference>
<dbReference type="STRING" id="7739.C4A101"/>
<feature type="repeat" description="ANK" evidence="4">
    <location>
        <begin position="239"/>
        <end position="271"/>
    </location>
</feature>
<dbReference type="InterPro" id="IPR036770">
    <property type="entry name" value="Ankyrin_rpt-contain_sf"/>
</dbReference>
<dbReference type="Pfam" id="PF13857">
    <property type="entry name" value="Ank_5"/>
    <property type="match status" value="1"/>
</dbReference>
<sequence length="476" mass="51875">MYDSGSAARRHDLQTQTKVRQSRLFGSKQPYFLRLLWMKDGDCDKIRSLLEGGMDVDAEDDQGCTALHHAAKAGHCPAMEVLLDRGADIDVAGNSDLTPGKTGLTALHLAAMNSHCAAISLLLNRGADVDKRNMLNQTALHFAISRGNCDLVGLLVHENFGFCQPLMDKHLLEALQHSSVSTEGDHDEACSVLLAGGADIGVVDHYGCTLLHYAAFKGNNDAILLLLDRGADLDARNTYGHFLLHSAALGGHNDTINLLLDRDVDIEAEDFGGRTALHFAAQYGHHKTVQLLCSRGGDLTGKDKFAEMTPLLLAAQNGHCDVIDVALSLGATFAEEDVLGNKVLHFAVLGGWMDAVTHLLDLGIEVNARNEGGATALHYAVYWKECSLKMAEVLLLSGADCNVKDIEGRTLVDVALEDTGMQKFLLHHLECHPNLKRLCRRKILSVLGKSGQEESDVHQFTIPQDLKDYLLFRAIY</sequence>